<protein>
    <submittedName>
        <fullName evidence="2">Uncharacterized protein</fullName>
    </submittedName>
</protein>
<dbReference type="Proteomes" id="UP000054928">
    <property type="component" value="Unassembled WGS sequence"/>
</dbReference>
<keyword evidence="3" id="KW-1185">Reference proteome</keyword>
<organism evidence="2 3">
    <name type="scientific">Plasmopara halstedii</name>
    <name type="common">Downy mildew of sunflower</name>
    <dbReference type="NCBI Taxonomy" id="4781"/>
    <lineage>
        <taxon>Eukaryota</taxon>
        <taxon>Sar</taxon>
        <taxon>Stramenopiles</taxon>
        <taxon>Oomycota</taxon>
        <taxon>Peronosporomycetes</taxon>
        <taxon>Peronosporales</taxon>
        <taxon>Peronosporaceae</taxon>
        <taxon>Plasmopara</taxon>
    </lineage>
</organism>
<reference evidence="3" key="1">
    <citation type="submission" date="2014-09" db="EMBL/GenBank/DDBJ databases">
        <authorList>
            <person name="Sharma Rahul"/>
            <person name="Thines Marco"/>
        </authorList>
    </citation>
    <scope>NUCLEOTIDE SEQUENCE [LARGE SCALE GENOMIC DNA]</scope>
</reference>
<dbReference type="EMBL" id="CCYD01000109">
    <property type="protein sequence ID" value="CEG35781.1"/>
    <property type="molecule type" value="Genomic_DNA"/>
</dbReference>
<sequence>MAGSNQWLGEFSGGGGRRGEPQPQIRPQSLKPEERADNQAKAENDYDRAGDAKSPLDHVIPLAVSPMDPFGVAERLIPCRQE</sequence>
<feature type="region of interest" description="Disordered" evidence="1">
    <location>
        <begin position="1"/>
        <end position="54"/>
    </location>
</feature>
<feature type="compositionally biased region" description="Basic and acidic residues" evidence="1">
    <location>
        <begin position="31"/>
        <end position="54"/>
    </location>
</feature>
<evidence type="ECO:0000313" key="3">
    <source>
        <dbReference type="Proteomes" id="UP000054928"/>
    </source>
</evidence>
<dbReference type="GeneID" id="36395167"/>
<proteinExistence type="predicted"/>
<accession>A0A0P1A5F5</accession>
<dbReference type="AlphaFoldDB" id="A0A0P1A5F5"/>
<evidence type="ECO:0000256" key="1">
    <source>
        <dbReference type="SAM" id="MobiDB-lite"/>
    </source>
</evidence>
<dbReference type="RefSeq" id="XP_024572150.1">
    <property type="nucleotide sequence ID" value="XM_024727992.1"/>
</dbReference>
<evidence type="ECO:0000313" key="2">
    <source>
        <dbReference type="EMBL" id="CEG35781.1"/>
    </source>
</evidence>
<name>A0A0P1A5F5_PLAHL</name>